<dbReference type="AlphaFoldDB" id="A0AAD8L890"/>
<sequence length="81" mass="8634">MGVAAQQGVGGEEEDVRGGSSSPPRRSRCQSRLSHELASSSPASFCLQPRTKPRPQAHLFFSSPASSLNHSLSPKINIFQG</sequence>
<feature type="compositionally biased region" description="Low complexity" evidence="1">
    <location>
        <begin position="62"/>
        <end position="74"/>
    </location>
</feature>
<dbReference type="Proteomes" id="UP001229421">
    <property type="component" value="Unassembled WGS sequence"/>
</dbReference>
<evidence type="ECO:0000256" key="1">
    <source>
        <dbReference type="SAM" id="MobiDB-lite"/>
    </source>
</evidence>
<organism evidence="2 3">
    <name type="scientific">Tagetes erecta</name>
    <name type="common">African marigold</name>
    <dbReference type="NCBI Taxonomy" id="13708"/>
    <lineage>
        <taxon>Eukaryota</taxon>
        <taxon>Viridiplantae</taxon>
        <taxon>Streptophyta</taxon>
        <taxon>Embryophyta</taxon>
        <taxon>Tracheophyta</taxon>
        <taxon>Spermatophyta</taxon>
        <taxon>Magnoliopsida</taxon>
        <taxon>eudicotyledons</taxon>
        <taxon>Gunneridae</taxon>
        <taxon>Pentapetalae</taxon>
        <taxon>asterids</taxon>
        <taxon>campanulids</taxon>
        <taxon>Asterales</taxon>
        <taxon>Asteraceae</taxon>
        <taxon>Asteroideae</taxon>
        <taxon>Heliantheae alliance</taxon>
        <taxon>Tageteae</taxon>
        <taxon>Tagetes</taxon>
    </lineage>
</organism>
<evidence type="ECO:0000313" key="2">
    <source>
        <dbReference type="EMBL" id="KAK1436074.1"/>
    </source>
</evidence>
<proteinExistence type="predicted"/>
<feature type="region of interest" description="Disordered" evidence="1">
    <location>
        <begin position="1"/>
        <end position="81"/>
    </location>
</feature>
<evidence type="ECO:0000313" key="3">
    <source>
        <dbReference type="Proteomes" id="UP001229421"/>
    </source>
</evidence>
<comment type="caution">
    <text evidence="2">The sequence shown here is derived from an EMBL/GenBank/DDBJ whole genome shotgun (WGS) entry which is preliminary data.</text>
</comment>
<keyword evidence="3" id="KW-1185">Reference proteome</keyword>
<accession>A0AAD8L890</accession>
<name>A0AAD8L890_TARER</name>
<reference evidence="2" key="1">
    <citation type="journal article" date="2023" name="bioRxiv">
        <title>Improved chromosome-level genome assembly for marigold (Tagetes erecta).</title>
        <authorList>
            <person name="Jiang F."/>
            <person name="Yuan L."/>
            <person name="Wang S."/>
            <person name="Wang H."/>
            <person name="Xu D."/>
            <person name="Wang A."/>
            <person name="Fan W."/>
        </authorList>
    </citation>
    <scope>NUCLEOTIDE SEQUENCE</scope>
    <source>
        <strain evidence="2">WSJ</strain>
        <tissue evidence="2">Leaf</tissue>
    </source>
</reference>
<gene>
    <name evidence="2" type="ORF">QVD17_01849</name>
</gene>
<protein>
    <submittedName>
        <fullName evidence="2">Uncharacterized protein</fullName>
    </submittedName>
</protein>
<dbReference type="EMBL" id="JAUHHV010000001">
    <property type="protein sequence ID" value="KAK1436074.1"/>
    <property type="molecule type" value="Genomic_DNA"/>
</dbReference>